<evidence type="ECO:0000313" key="3">
    <source>
        <dbReference type="Proteomes" id="UP001415857"/>
    </source>
</evidence>
<evidence type="ECO:0000256" key="1">
    <source>
        <dbReference type="SAM" id="MobiDB-lite"/>
    </source>
</evidence>
<protein>
    <submittedName>
        <fullName evidence="2">Uncharacterized protein</fullName>
    </submittedName>
</protein>
<sequence>MSRCFPYPPPGYVRNGASGEALIESIKLQRERENANTERRKERKGEKKEKKQQKKREKKADGKEKPGEICDGEEKKFNDVKSCKGGSLLDSKGGHLQKRIEDEAELLEKSGLTEEHEQPICSENPCYSSDGTQNSNKRRMHTLPSIDSRNHGNIIRIRLPSQKPKEPNASLNRAITFTSGRMDLRVQQNYENAHAPGQGSTFTRTNHFSEEITRRHDREPDTSLSRAVTSTSGRKDLWTQQKYENAHAPGQEQHCSTSSRTNLVSVEITPRPDRELLCSTSGRTEIFAQDGVGTVLGSKRSKRFENKMQKSEALYKALIENWVPTSLQGEQTDYDDQQWLFKTEQQDRHVAKRLKVSNGVLDYGSQSLCPRAHYLPEADIYALPYTVPF</sequence>
<feature type="compositionally biased region" description="Polar residues" evidence="1">
    <location>
        <begin position="125"/>
        <end position="135"/>
    </location>
</feature>
<keyword evidence="3" id="KW-1185">Reference proteome</keyword>
<dbReference type="EMBL" id="JBBPBK010000014">
    <property type="protein sequence ID" value="KAK9271006.1"/>
    <property type="molecule type" value="Genomic_DNA"/>
</dbReference>
<feature type="region of interest" description="Disordered" evidence="1">
    <location>
        <begin position="211"/>
        <end position="236"/>
    </location>
</feature>
<reference evidence="2 3" key="1">
    <citation type="journal article" date="2024" name="Plant J.">
        <title>Genome sequences and population genomics reveal climatic adaptation and genomic divergence between two closely related sweetgum species.</title>
        <authorList>
            <person name="Xu W.Q."/>
            <person name="Ren C.Q."/>
            <person name="Zhang X.Y."/>
            <person name="Comes H.P."/>
            <person name="Liu X.H."/>
            <person name="Li Y.G."/>
            <person name="Kettle C.J."/>
            <person name="Jalonen R."/>
            <person name="Gaisberger H."/>
            <person name="Ma Y.Z."/>
            <person name="Qiu Y.X."/>
        </authorList>
    </citation>
    <scope>NUCLEOTIDE SEQUENCE [LARGE SCALE GENOMIC DNA]</scope>
    <source>
        <strain evidence="2">Hangzhou</strain>
    </source>
</reference>
<feature type="compositionally biased region" description="Basic and acidic residues" evidence="1">
    <location>
        <begin position="27"/>
        <end position="49"/>
    </location>
</feature>
<organism evidence="2 3">
    <name type="scientific">Liquidambar formosana</name>
    <name type="common">Formosan gum</name>
    <dbReference type="NCBI Taxonomy" id="63359"/>
    <lineage>
        <taxon>Eukaryota</taxon>
        <taxon>Viridiplantae</taxon>
        <taxon>Streptophyta</taxon>
        <taxon>Embryophyta</taxon>
        <taxon>Tracheophyta</taxon>
        <taxon>Spermatophyta</taxon>
        <taxon>Magnoliopsida</taxon>
        <taxon>eudicotyledons</taxon>
        <taxon>Gunneridae</taxon>
        <taxon>Pentapetalae</taxon>
        <taxon>Saxifragales</taxon>
        <taxon>Altingiaceae</taxon>
        <taxon>Liquidambar</taxon>
    </lineage>
</organism>
<feature type="region of interest" description="Disordered" evidence="1">
    <location>
        <begin position="26"/>
        <end position="73"/>
    </location>
</feature>
<evidence type="ECO:0000313" key="2">
    <source>
        <dbReference type="EMBL" id="KAK9271006.1"/>
    </source>
</evidence>
<feature type="region of interest" description="Disordered" evidence="1">
    <location>
        <begin position="110"/>
        <end position="147"/>
    </location>
</feature>
<dbReference type="Proteomes" id="UP001415857">
    <property type="component" value="Unassembled WGS sequence"/>
</dbReference>
<dbReference type="AlphaFoldDB" id="A0AAP0R911"/>
<proteinExistence type="predicted"/>
<dbReference type="PANTHER" id="PTHR34660">
    <property type="entry name" value="MYB-LIKE PROTEIN X"/>
    <property type="match status" value="1"/>
</dbReference>
<name>A0AAP0R911_LIQFO</name>
<accession>A0AAP0R911</accession>
<feature type="compositionally biased region" description="Basic and acidic residues" evidence="1">
    <location>
        <begin position="58"/>
        <end position="73"/>
    </location>
</feature>
<dbReference type="PANTHER" id="PTHR34660:SF7">
    <property type="entry name" value="DNA LIGASE-LIKE PROTEIN"/>
    <property type="match status" value="1"/>
</dbReference>
<feature type="compositionally biased region" description="Polar residues" evidence="1">
    <location>
        <begin position="222"/>
        <end position="236"/>
    </location>
</feature>
<comment type="caution">
    <text evidence="2">The sequence shown here is derived from an EMBL/GenBank/DDBJ whole genome shotgun (WGS) entry which is preliminary data.</text>
</comment>
<gene>
    <name evidence="2" type="ORF">L1049_026594</name>
</gene>
<feature type="compositionally biased region" description="Basic and acidic residues" evidence="1">
    <location>
        <begin position="211"/>
        <end position="221"/>
    </location>
</feature>